<dbReference type="AlphaFoldDB" id="A0A284RWC3"/>
<name>A0A284RWC3_ARMOS</name>
<dbReference type="EMBL" id="FUEG01000019">
    <property type="protein sequence ID" value="SJL13056.1"/>
    <property type="molecule type" value="Genomic_DNA"/>
</dbReference>
<evidence type="ECO:0000313" key="2">
    <source>
        <dbReference type="Proteomes" id="UP000219338"/>
    </source>
</evidence>
<gene>
    <name evidence="1" type="ORF">ARMOST_16493</name>
</gene>
<proteinExistence type="predicted"/>
<protein>
    <submittedName>
        <fullName evidence="1">Uncharacterized protein</fullName>
    </submittedName>
</protein>
<sequence>MPQVILPMRDKNAMPAMKIPYMKVKPLAAGSVTFRLSDSTGPPLLPSGSPLLPGNSIADSSPALLLRIDPPPMDGSLQMLIKESLKASEHSNNVATVDGEPDKADVAKIVDDFKDLGVDGYKVQLAKMQIKLDHALSKNHLLLEGLRVYMTKTQAFMHALRT</sequence>
<accession>A0A284RWC3</accession>
<reference evidence="2" key="1">
    <citation type="journal article" date="2017" name="Nat. Ecol. Evol.">
        <title>Genome expansion and lineage-specific genetic innovations in the forest pathogenic fungi Armillaria.</title>
        <authorList>
            <person name="Sipos G."/>
            <person name="Prasanna A.N."/>
            <person name="Walter M.C."/>
            <person name="O'Connor E."/>
            <person name="Balint B."/>
            <person name="Krizsan K."/>
            <person name="Kiss B."/>
            <person name="Hess J."/>
            <person name="Varga T."/>
            <person name="Slot J."/>
            <person name="Riley R."/>
            <person name="Boka B."/>
            <person name="Rigling D."/>
            <person name="Barry K."/>
            <person name="Lee J."/>
            <person name="Mihaltcheva S."/>
            <person name="LaButti K."/>
            <person name="Lipzen A."/>
            <person name="Waldron R."/>
            <person name="Moloney N.M."/>
            <person name="Sperisen C."/>
            <person name="Kredics L."/>
            <person name="Vagvoelgyi C."/>
            <person name="Patrignani A."/>
            <person name="Fitzpatrick D."/>
            <person name="Nagy I."/>
            <person name="Doyle S."/>
            <person name="Anderson J.B."/>
            <person name="Grigoriev I.V."/>
            <person name="Gueldener U."/>
            <person name="Muensterkoetter M."/>
            <person name="Nagy L.G."/>
        </authorList>
    </citation>
    <scope>NUCLEOTIDE SEQUENCE [LARGE SCALE GENOMIC DNA]</scope>
    <source>
        <strain evidence="2">C18/9</strain>
    </source>
</reference>
<dbReference type="Proteomes" id="UP000219338">
    <property type="component" value="Unassembled WGS sequence"/>
</dbReference>
<evidence type="ECO:0000313" key="1">
    <source>
        <dbReference type="EMBL" id="SJL13056.1"/>
    </source>
</evidence>
<keyword evidence="2" id="KW-1185">Reference proteome</keyword>
<dbReference type="OrthoDB" id="10462392at2759"/>
<organism evidence="1 2">
    <name type="scientific">Armillaria ostoyae</name>
    <name type="common">Armillaria root rot fungus</name>
    <dbReference type="NCBI Taxonomy" id="47428"/>
    <lineage>
        <taxon>Eukaryota</taxon>
        <taxon>Fungi</taxon>
        <taxon>Dikarya</taxon>
        <taxon>Basidiomycota</taxon>
        <taxon>Agaricomycotina</taxon>
        <taxon>Agaricomycetes</taxon>
        <taxon>Agaricomycetidae</taxon>
        <taxon>Agaricales</taxon>
        <taxon>Marasmiineae</taxon>
        <taxon>Physalacriaceae</taxon>
        <taxon>Armillaria</taxon>
    </lineage>
</organism>